<evidence type="ECO:0000313" key="4">
    <source>
        <dbReference type="Proteomes" id="UP000010846"/>
    </source>
</evidence>
<dbReference type="Pfam" id="PF13699">
    <property type="entry name" value="eCIS_core"/>
    <property type="match status" value="1"/>
</dbReference>
<protein>
    <recommendedName>
        <fullName evidence="2">eCIS core domain-containing protein</fullName>
    </recommendedName>
</protein>
<keyword evidence="1" id="KW-0175">Coiled coil</keyword>
<evidence type="ECO:0000313" key="3">
    <source>
        <dbReference type="EMBL" id="AGB15222.1"/>
    </source>
</evidence>
<dbReference type="EMBL" id="CP003050">
    <property type="protein sequence ID" value="AGB15222.1"/>
    <property type="molecule type" value="Genomic_DNA"/>
</dbReference>
<feature type="domain" description="eCIS core" evidence="2">
    <location>
        <begin position="84"/>
        <end position="160"/>
    </location>
</feature>
<dbReference type="Proteomes" id="UP000010846">
    <property type="component" value="Chromosome"/>
</dbReference>
<organism evidence="3 4">
    <name type="scientific">Halovivax ruber (strain DSM 18193 / JCM 13892 / XH-70)</name>
    <dbReference type="NCBI Taxonomy" id="797302"/>
    <lineage>
        <taxon>Archaea</taxon>
        <taxon>Methanobacteriati</taxon>
        <taxon>Methanobacteriota</taxon>
        <taxon>Stenosarchaea group</taxon>
        <taxon>Halobacteria</taxon>
        <taxon>Halobacteriales</taxon>
        <taxon>Natrialbaceae</taxon>
        <taxon>Halovivax</taxon>
    </lineage>
</organism>
<proteinExistence type="predicted"/>
<dbReference type="InterPro" id="IPR025295">
    <property type="entry name" value="eCIS_core_dom"/>
</dbReference>
<name>L0IB93_HALRX</name>
<dbReference type="AlphaFoldDB" id="L0IB93"/>
<sequence>MSEMDAAIPTAGASVSLGSTAIARAEEVRARFENRPDEIPDDNNRRNLASLKRNWDVHEEAGTAGDAGVPESVREVISSSGRSLDASIQRAVEDRLGDSFGDVRIHTGPAAANACEDISARAFTVGNHIAFNSGEYDPESQEGQHLLAHELAHVRQQTDGALSMMPQEGVELEIDPDPQLEREAEETAQRVMEGGELGIQRLGQTEVHVQRVPKDQMFSALAVFGLENEGGEIGAFQREQNADRIEHVRSAIERFNAQTNEVAERRNDRALQKLIESEVAATDAKLTTDGRIEGPKSVTEGHFDHRTAKAILAKDLPTKSELQQRKQDIEDELSSELEQVALTEQQREKLDVGVEHGLVGNLAEKTAFGILKRLDTVFGAFGSMAYRVVKENWGTIDGDIVERAIELREELIDEAVQDVRFGGDSQGVGEGGHV</sequence>
<gene>
    <name evidence="3" type="ordered locus">Halru_0591</name>
</gene>
<evidence type="ECO:0000256" key="1">
    <source>
        <dbReference type="SAM" id="Coils"/>
    </source>
</evidence>
<reference evidence="3" key="1">
    <citation type="submission" date="2011-09" db="EMBL/GenBank/DDBJ databases">
        <title>Complete sequence of Halovivax ruber XH-70.</title>
        <authorList>
            <consortium name="US DOE Joint Genome Institute"/>
            <person name="Lucas S."/>
            <person name="Han J."/>
            <person name="Lapidus A."/>
            <person name="Cheng J.-F."/>
            <person name="Goodwin L."/>
            <person name="Pitluck S."/>
            <person name="Peters L."/>
            <person name="Mikhailova N."/>
            <person name="Davenport K."/>
            <person name="Detter J.C."/>
            <person name="Han C."/>
            <person name="Tapia R."/>
            <person name="Land M."/>
            <person name="Hauser L."/>
            <person name="Kyrpides N."/>
            <person name="Ivanova N."/>
            <person name="Pagani I."/>
            <person name="Sproer C."/>
            <person name="Anderson I."/>
            <person name="Woyke T."/>
        </authorList>
    </citation>
    <scope>NUCLEOTIDE SEQUENCE</scope>
    <source>
        <strain evidence="3">XH-70</strain>
    </source>
</reference>
<dbReference type="STRING" id="797302.Halru_0591"/>
<dbReference type="eggNOG" id="arCOG10869">
    <property type="taxonomic scope" value="Archaea"/>
</dbReference>
<accession>L0IB93</accession>
<dbReference type="KEGG" id="hru:Halru_0591"/>
<feature type="coiled-coil region" evidence="1">
    <location>
        <begin position="319"/>
        <end position="346"/>
    </location>
</feature>
<evidence type="ECO:0000259" key="2">
    <source>
        <dbReference type="Pfam" id="PF13699"/>
    </source>
</evidence>
<keyword evidence="4" id="KW-1185">Reference proteome</keyword>
<dbReference type="HOGENOM" id="CLU_658259_0_0_2"/>